<proteinExistence type="predicted"/>
<evidence type="ECO:0000313" key="2">
    <source>
        <dbReference type="Proteomes" id="UP000578252"/>
    </source>
</evidence>
<dbReference type="RefSeq" id="WP_169772479.1">
    <property type="nucleotide sequence ID" value="NZ_JABCUR010000014.1"/>
</dbReference>
<evidence type="ECO:0000313" key="1">
    <source>
        <dbReference type="EMBL" id="NMW65980.1"/>
    </source>
</evidence>
<dbReference type="Proteomes" id="UP000578252">
    <property type="component" value="Unassembled WGS sequence"/>
</dbReference>
<comment type="caution">
    <text evidence="1">The sequence shown here is derived from an EMBL/GenBank/DDBJ whole genome shotgun (WGS) entry which is preliminary data.</text>
</comment>
<name>A0A7Y0U2V6_9ACTO</name>
<sequence>MTWLALVTTIAADISTITGSVLAGFTRPTSASEIALLVIATSLTQSKALEFLAPFPPENTNSSTDERVNDTERLKAQQQLESTFIFQ</sequence>
<gene>
    <name evidence="1" type="ORF">HHJ78_10840</name>
</gene>
<dbReference type="AlphaFoldDB" id="A0A7Y0U2V6"/>
<reference evidence="1 2" key="1">
    <citation type="submission" date="2020-04" db="EMBL/GenBank/DDBJ databases">
        <title>Antimicrobial susceptibility and clonality of vaginal-derived multi-drug resistant Mobiluncus isolates in China.</title>
        <authorList>
            <person name="Zhang X."/>
        </authorList>
    </citation>
    <scope>NUCLEOTIDE SEQUENCE [LARGE SCALE GENOMIC DNA]</scope>
    <source>
        <strain evidence="1 2">13</strain>
    </source>
</reference>
<accession>A0A7Y0U2V6</accession>
<dbReference type="EMBL" id="JABCUR010000014">
    <property type="protein sequence ID" value="NMW65980.1"/>
    <property type="molecule type" value="Genomic_DNA"/>
</dbReference>
<protein>
    <submittedName>
        <fullName evidence="1">Uncharacterized protein</fullName>
    </submittedName>
</protein>
<organism evidence="1 2">
    <name type="scientific">Mobiluncus mulieris</name>
    <dbReference type="NCBI Taxonomy" id="2052"/>
    <lineage>
        <taxon>Bacteria</taxon>
        <taxon>Bacillati</taxon>
        <taxon>Actinomycetota</taxon>
        <taxon>Actinomycetes</taxon>
        <taxon>Actinomycetales</taxon>
        <taxon>Actinomycetaceae</taxon>
        <taxon>Mobiluncus</taxon>
    </lineage>
</organism>